<evidence type="ECO:0000313" key="2">
    <source>
        <dbReference type="Proteomes" id="UP000037020"/>
    </source>
</evidence>
<name>A0ABR5JEZ3_9ACTN</name>
<proteinExistence type="predicted"/>
<dbReference type="Proteomes" id="UP000037020">
    <property type="component" value="Unassembled WGS sequence"/>
</dbReference>
<organism evidence="1 2">
    <name type="scientific">Streptomyces varsoviensis</name>
    <dbReference type="NCBI Taxonomy" id="67373"/>
    <lineage>
        <taxon>Bacteria</taxon>
        <taxon>Bacillati</taxon>
        <taxon>Actinomycetota</taxon>
        <taxon>Actinomycetes</taxon>
        <taxon>Kitasatosporales</taxon>
        <taxon>Streptomycetaceae</taxon>
        <taxon>Streptomyces</taxon>
    </lineage>
</organism>
<protein>
    <recommendedName>
        <fullName evidence="3">Integrase</fullName>
    </recommendedName>
</protein>
<comment type="caution">
    <text evidence="1">The sequence shown here is derived from an EMBL/GenBank/DDBJ whole genome shotgun (WGS) entry which is preliminary data.</text>
</comment>
<dbReference type="EMBL" id="LGUT01000027">
    <property type="protein sequence ID" value="KOG91932.1"/>
    <property type="molecule type" value="Genomic_DNA"/>
</dbReference>
<keyword evidence="2" id="KW-1185">Reference proteome</keyword>
<evidence type="ECO:0008006" key="3">
    <source>
        <dbReference type="Google" id="ProtNLM"/>
    </source>
</evidence>
<gene>
    <name evidence="1" type="ORF">ADK38_00465</name>
</gene>
<evidence type="ECO:0000313" key="1">
    <source>
        <dbReference type="EMBL" id="KOG91932.1"/>
    </source>
</evidence>
<sequence>MWAEAREFGLPPELVKSPLADRPYDLCHSALSTWLNAGADPTEVAERAGNTVEVLLARYAKCLHGRHVVANKRIEDLLLEYA</sequence>
<accession>A0ABR5JEZ3</accession>
<reference evidence="1 2" key="1">
    <citation type="submission" date="2015-07" db="EMBL/GenBank/DDBJ databases">
        <authorList>
            <person name="Ju K.-S."/>
            <person name="Doroghazi J.R."/>
            <person name="Metcalf W.W."/>
        </authorList>
    </citation>
    <scope>NUCLEOTIDE SEQUENCE [LARGE SCALE GENOMIC DNA]</scope>
    <source>
        <strain evidence="1 2">NRRL B-3589</strain>
    </source>
</reference>